<gene>
    <name evidence="1" type="ORF">WKI47_01285</name>
</gene>
<sequence length="320" mass="33537">MAKTGAEAEVNLEEESSGSKAGRILLFAAPVLFAVVLVGVLLTLMNPTVRNSVLETANQIPVVGPMLPKPTYTPEQQAQRQEEKQAASAEATINQLKTQLEQKNTELKTAQKAQVDTQTKADALQKQLDDAKAQQEQTAAAAAAEPAKDPGPSQQVKQLAQTYGSMSASKAAPILETLTDEEIAMILGAMSTEQRSAIMQKMTADKAAKVSIMLKSATSAEALETAANKARAAADSAEQPAQTATSTTGSLNQDQLSQTFSSMDAASAATLLIQMAKTNQAKVLTILKSVDDSTRSNILSQMASTDSETAASLANKLIGG</sequence>
<reference evidence="1" key="1">
    <citation type="submission" date="2024-03" db="EMBL/GenBank/DDBJ databases">
        <title>Whole genome sequecning of epiphytes from Marcgravia umbellata leaves.</title>
        <authorList>
            <person name="Kumar G."/>
            <person name="Savka M.A."/>
        </authorList>
    </citation>
    <scope>NUCLEOTIDE SEQUENCE</scope>
    <source>
        <strain evidence="1">RIT_BL5</strain>
    </source>
</reference>
<dbReference type="EMBL" id="JBBKAR010000001">
    <property type="protein sequence ID" value="MEJ8302541.1"/>
    <property type="molecule type" value="Genomic_DNA"/>
</dbReference>
<accession>A0ACC6P6K6</accession>
<name>A0ACC6P6K6_9BACL</name>
<proteinExistence type="predicted"/>
<evidence type="ECO:0000313" key="2">
    <source>
        <dbReference type="Proteomes" id="UP001380953"/>
    </source>
</evidence>
<evidence type="ECO:0000313" key="1">
    <source>
        <dbReference type="EMBL" id="MEJ8302541.1"/>
    </source>
</evidence>
<keyword evidence="2" id="KW-1185">Reference proteome</keyword>
<organism evidence="1 2">
    <name type="scientific">Saccharibacillus sacchari</name>
    <dbReference type="NCBI Taxonomy" id="456493"/>
    <lineage>
        <taxon>Bacteria</taxon>
        <taxon>Bacillati</taxon>
        <taxon>Bacillota</taxon>
        <taxon>Bacilli</taxon>
        <taxon>Bacillales</taxon>
        <taxon>Paenibacillaceae</taxon>
        <taxon>Saccharibacillus</taxon>
    </lineage>
</organism>
<protein>
    <submittedName>
        <fullName evidence="1">Kinesin</fullName>
    </submittedName>
</protein>
<comment type="caution">
    <text evidence="1">The sequence shown here is derived from an EMBL/GenBank/DDBJ whole genome shotgun (WGS) entry which is preliminary data.</text>
</comment>
<dbReference type="Proteomes" id="UP001380953">
    <property type="component" value="Unassembled WGS sequence"/>
</dbReference>